<dbReference type="EMBL" id="CAJNNV010025432">
    <property type="protein sequence ID" value="CAE8614462.1"/>
    <property type="molecule type" value="Genomic_DNA"/>
</dbReference>
<evidence type="ECO:0000256" key="1">
    <source>
        <dbReference type="SAM" id="MobiDB-lite"/>
    </source>
</evidence>
<feature type="non-terminal residue" evidence="2">
    <location>
        <position position="122"/>
    </location>
</feature>
<comment type="caution">
    <text evidence="2">The sequence shown here is derived from an EMBL/GenBank/DDBJ whole genome shotgun (WGS) entry which is preliminary data.</text>
</comment>
<dbReference type="AlphaFoldDB" id="A0A813FVP2"/>
<dbReference type="Proteomes" id="UP000654075">
    <property type="component" value="Unassembled WGS sequence"/>
</dbReference>
<protein>
    <submittedName>
        <fullName evidence="2">Uncharacterized protein</fullName>
    </submittedName>
</protein>
<proteinExistence type="predicted"/>
<feature type="region of interest" description="Disordered" evidence="1">
    <location>
        <begin position="67"/>
        <end position="122"/>
    </location>
</feature>
<organism evidence="2 3">
    <name type="scientific">Polarella glacialis</name>
    <name type="common">Dinoflagellate</name>
    <dbReference type="NCBI Taxonomy" id="89957"/>
    <lineage>
        <taxon>Eukaryota</taxon>
        <taxon>Sar</taxon>
        <taxon>Alveolata</taxon>
        <taxon>Dinophyceae</taxon>
        <taxon>Suessiales</taxon>
        <taxon>Suessiaceae</taxon>
        <taxon>Polarella</taxon>
    </lineage>
</organism>
<accession>A0A813FVP2</accession>
<evidence type="ECO:0000313" key="2">
    <source>
        <dbReference type="EMBL" id="CAE8614462.1"/>
    </source>
</evidence>
<reference evidence="2" key="1">
    <citation type="submission" date="2021-02" db="EMBL/GenBank/DDBJ databases">
        <authorList>
            <person name="Dougan E. K."/>
            <person name="Rhodes N."/>
            <person name="Thang M."/>
            <person name="Chan C."/>
        </authorList>
    </citation>
    <scope>NUCLEOTIDE SEQUENCE</scope>
</reference>
<gene>
    <name evidence="2" type="ORF">PGLA1383_LOCUS32193</name>
</gene>
<sequence>DAGIACGPPAEMTLQERRNFIQQSTADRAAASEEVFSELHSALGGIFSYTSKNPTLQKQKPASEVVFSSPASLGSARMPSTSGSGAQDCDGEDGGAGKKKKGMNKIGKSPEAEAVAASMVYQ</sequence>
<name>A0A813FVP2_POLGL</name>
<keyword evidence="3" id="KW-1185">Reference proteome</keyword>
<evidence type="ECO:0000313" key="3">
    <source>
        <dbReference type="Proteomes" id="UP000654075"/>
    </source>
</evidence>